<reference evidence="1 2" key="1">
    <citation type="journal article" date="2020" name="Microbiol. Resour. Announc.">
        <title>Draft Genome Sequence of a Cladosporium Species Isolated from the Mesophotic Ascidian Didemnum maculosum.</title>
        <authorList>
            <person name="Gioti A."/>
            <person name="Siaperas R."/>
            <person name="Nikolaivits E."/>
            <person name="Le Goff G."/>
            <person name="Ouazzani J."/>
            <person name="Kotoulas G."/>
            <person name="Topakas E."/>
        </authorList>
    </citation>
    <scope>NUCLEOTIDE SEQUENCE [LARGE SCALE GENOMIC DNA]</scope>
    <source>
        <strain evidence="1 2">TM138-S3</strain>
    </source>
</reference>
<evidence type="ECO:0000313" key="1">
    <source>
        <dbReference type="EMBL" id="KAL1583218.1"/>
    </source>
</evidence>
<dbReference type="RefSeq" id="XP_069226325.1">
    <property type="nucleotide sequence ID" value="XM_069376552.1"/>
</dbReference>
<dbReference type="GeneID" id="96009390"/>
<proteinExistence type="predicted"/>
<comment type="caution">
    <text evidence="1">The sequence shown here is derived from an EMBL/GenBank/DDBJ whole genome shotgun (WGS) entry which is preliminary data.</text>
</comment>
<dbReference type="EMBL" id="JAAQHG020000038">
    <property type="protein sequence ID" value="KAL1583218.1"/>
    <property type="molecule type" value="Genomic_DNA"/>
</dbReference>
<name>A0AB34KIW1_9PEZI</name>
<dbReference type="AlphaFoldDB" id="A0AB34KIW1"/>
<keyword evidence="2" id="KW-1185">Reference proteome</keyword>
<gene>
    <name evidence="1" type="ORF">WHR41_07948</name>
</gene>
<dbReference type="Proteomes" id="UP000803884">
    <property type="component" value="Unassembled WGS sequence"/>
</dbReference>
<organism evidence="1 2">
    <name type="scientific">Cladosporium halotolerans</name>
    <dbReference type="NCBI Taxonomy" id="1052096"/>
    <lineage>
        <taxon>Eukaryota</taxon>
        <taxon>Fungi</taxon>
        <taxon>Dikarya</taxon>
        <taxon>Ascomycota</taxon>
        <taxon>Pezizomycotina</taxon>
        <taxon>Dothideomycetes</taxon>
        <taxon>Dothideomycetidae</taxon>
        <taxon>Cladosporiales</taxon>
        <taxon>Cladosporiaceae</taxon>
        <taxon>Cladosporium</taxon>
    </lineage>
</organism>
<protein>
    <submittedName>
        <fullName evidence="1">Uncharacterized protein</fullName>
    </submittedName>
</protein>
<evidence type="ECO:0000313" key="2">
    <source>
        <dbReference type="Proteomes" id="UP000803884"/>
    </source>
</evidence>
<accession>A0AB34KIW1</accession>
<sequence length="112" mass="12194">MSTPAPLIPSSIDEFREINTETTEIRTHGALPGNDSEIDCDASGKGIDATRDWFATDRDVCSVDCQTIVRPLAGEPSYIDGYVDRKSIYQFSGGITKDRGIDAERSIGLAPR</sequence>